<evidence type="ECO:0008006" key="3">
    <source>
        <dbReference type="Google" id="ProtNLM"/>
    </source>
</evidence>
<name>A0ABT9B2Q4_9ACTN</name>
<dbReference type="RefSeq" id="WP_305028524.1">
    <property type="nucleotide sequence ID" value="NZ_JAUQTA010000002.1"/>
</dbReference>
<comment type="caution">
    <text evidence="1">The sequence shown here is derived from an EMBL/GenBank/DDBJ whole genome shotgun (WGS) entry which is preliminary data.</text>
</comment>
<sequence>MTPQIRRQVLAAVALVLVAVLALVQSAGSVDEHRARARTADASPVDPVSPALERGRLFDGRMFVAYYGTVGTPVLGTLGEAAPWKAAARVEKAAAPFRRAGLPAQPVFELIVTIADRYAGADGDYNHDVPAVAVRRWMAAARQSGALLVLDVQPGRADFPSVARRWAWALKDPNVGLALDPEWRMHGSQVPGHTIGSTTGWEINLTSRWLQDFVVARHLPQKLFVVHQFRRDMIRGIDIVRDRPDLAEIQHVDGFGTPRQKYATYRAVARPDLFRMGFKLFYDEDTPMLSAQRVMRIRPRVDFVSFQ</sequence>
<gene>
    <name evidence="1" type="ORF">Q5722_12120</name>
</gene>
<evidence type="ECO:0000313" key="2">
    <source>
        <dbReference type="Proteomes" id="UP001233314"/>
    </source>
</evidence>
<evidence type="ECO:0000313" key="1">
    <source>
        <dbReference type="EMBL" id="MDO7869109.1"/>
    </source>
</evidence>
<organism evidence="1 2">
    <name type="scientific">Nocardioides jiangxiensis</name>
    <dbReference type="NCBI Taxonomy" id="3064524"/>
    <lineage>
        <taxon>Bacteria</taxon>
        <taxon>Bacillati</taxon>
        <taxon>Actinomycetota</taxon>
        <taxon>Actinomycetes</taxon>
        <taxon>Propionibacteriales</taxon>
        <taxon>Nocardioidaceae</taxon>
        <taxon>Nocardioides</taxon>
    </lineage>
</organism>
<reference evidence="1 2" key="1">
    <citation type="submission" date="2023-07" db="EMBL/GenBank/DDBJ databases">
        <title>Nocardioides sp. nov WY-20 isolated from soil.</title>
        <authorList>
            <person name="Liu B."/>
            <person name="Wan Y."/>
        </authorList>
    </citation>
    <scope>NUCLEOTIDE SEQUENCE [LARGE SCALE GENOMIC DNA]</scope>
    <source>
        <strain evidence="1 2">WY-20</strain>
    </source>
</reference>
<proteinExistence type="predicted"/>
<accession>A0ABT9B2Q4</accession>
<keyword evidence="2" id="KW-1185">Reference proteome</keyword>
<dbReference type="EMBL" id="JAUQTA010000002">
    <property type="protein sequence ID" value="MDO7869109.1"/>
    <property type="molecule type" value="Genomic_DNA"/>
</dbReference>
<dbReference type="Proteomes" id="UP001233314">
    <property type="component" value="Unassembled WGS sequence"/>
</dbReference>
<protein>
    <recommendedName>
        <fullName evidence="3">Lipoprotein</fullName>
    </recommendedName>
</protein>